<dbReference type="STRING" id="1191523.MROS_0901"/>
<dbReference type="HOGENOM" id="CLU_846789_0_0_10"/>
<protein>
    <submittedName>
        <fullName evidence="1">Uncharacterized protein</fullName>
    </submittedName>
</protein>
<dbReference type="Proteomes" id="UP000009011">
    <property type="component" value="Chromosome"/>
</dbReference>
<evidence type="ECO:0000313" key="2">
    <source>
        <dbReference type="Proteomes" id="UP000009011"/>
    </source>
</evidence>
<proteinExistence type="predicted"/>
<accession>I6YUA7</accession>
<keyword evidence="2" id="KW-1185">Reference proteome</keyword>
<dbReference type="EMBL" id="CP003557">
    <property type="protein sequence ID" value="AFN74142.1"/>
    <property type="molecule type" value="Genomic_DNA"/>
</dbReference>
<dbReference type="KEGG" id="mro:MROS_0901"/>
<reference evidence="1 2" key="1">
    <citation type="journal article" date="2013" name="PLoS ONE">
        <title>Genomic analysis of Melioribacter roseus, facultatively anaerobic organotrophic bacterium representing a novel deep lineage within Bacteriodetes/Chlorobi group.</title>
        <authorList>
            <person name="Kadnikov V.V."/>
            <person name="Mardanov A.V."/>
            <person name="Podosokorskaya O.A."/>
            <person name="Gavrilov S.N."/>
            <person name="Kublanov I.V."/>
            <person name="Beletsky A.V."/>
            <person name="Bonch-Osmolovskaya E.A."/>
            <person name="Ravin N.V."/>
        </authorList>
    </citation>
    <scope>NUCLEOTIDE SEQUENCE [LARGE SCALE GENOMIC DNA]</scope>
    <source>
        <strain evidence="2">JCM 17771 / P3M-2</strain>
    </source>
</reference>
<organism evidence="1 2">
    <name type="scientific">Melioribacter roseus (strain DSM 23840 / JCM 17771 / VKM B-2668 / P3M-2)</name>
    <dbReference type="NCBI Taxonomy" id="1191523"/>
    <lineage>
        <taxon>Bacteria</taxon>
        <taxon>Pseudomonadati</taxon>
        <taxon>Ignavibacteriota</taxon>
        <taxon>Ignavibacteria</taxon>
        <taxon>Ignavibacteriales</taxon>
        <taxon>Melioribacteraceae</taxon>
        <taxon>Melioribacter</taxon>
    </lineage>
</organism>
<dbReference type="AlphaFoldDB" id="I6YUA7"/>
<evidence type="ECO:0000313" key="1">
    <source>
        <dbReference type="EMBL" id="AFN74142.1"/>
    </source>
</evidence>
<sequence>MNRVINKFLELSRRTDFKRFQNNLSLKLYEQFGLSYKNNDNEVVMVTKMTNELNNKNFGNFIHIRAYKIHRAKSYVEFSYRDKPTTRELGDLIVISIVSDKKKRLLQKTSIIQNKKEKDMTWDIDQEQLFLLKNFPTISSSKGIFKTIRRDLDFINMSNSLGSYGLFHSPGDMIYASAVVIASLYKKNKINYDDFENIESYLSNSNTNPFGHNLFHIEDIIYFFEKYYRRFAFPWLFGSHNNFFLGHCHFTRDISDFIKNLTYFNIGEYSYVNGTIIDEHLDNFSNTVLRTIGFQEFIDIDAGNEREINNDIDIQIIVTHMDVGTEKE</sequence>
<gene>
    <name evidence="1" type="ordered locus">MROS_0901</name>
</gene>
<name>I6YUA7_MELRP</name>
<dbReference type="eggNOG" id="ENOG50342EW">
    <property type="taxonomic scope" value="Bacteria"/>
</dbReference>